<dbReference type="AlphaFoldDB" id="A0A1U7IB33"/>
<dbReference type="PANTHER" id="PTHR46844">
    <property type="entry name" value="SLR5058 PROTEIN"/>
    <property type="match status" value="1"/>
</dbReference>
<dbReference type="SUPFAM" id="SSF48371">
    <property type="entry name" value="ARM repeat"/>
    <property type="match status" value="1"/>
</dbReference>
<evidence type="ECO:0000313" key="3">
    <source>
        <dbReference type="Proteomes" id="UP000185860"/>
    </source>
</evidence>
<proteinExistence type="predicted"/>
<dbReference type="Gene3D" id="3.40.50.300">
    <property type="entry name" value="P-loop containing nucleotide triphosphate hydrolases"/>
    <property type="match status" value="1"/>
</dbReference>
<evidence type="ECO:0000259" key="1">
    <source>
        <dbReference type="PROSITE" id="PS50943"/>
    </source>
</evidence>
<protein>
    <recommendedName>
        <fullName evidence="1">HTH cro/C1-type domain-containing protein</fullName>
    </recommendedName>
</protein>
<dbReference type="CDD" id="cd00093">
    <property type="entry name" value="HTH_XRE"/>
    <property type="match status" value="1"/>
</dbReference>
<dbReference type="PANTHER" id="PTHR46844:SF1">
    <property type="entry name" value="SLR5058 PROTEIN"/>
    <property type="match status" value="1"/>
</dbReference>
<dbReference type="EMBL" id="MRCE01000026">
    <property type="protein sequence ID" value="OKH33841.1"/>
    <property type="molecule type" value="Genomic_DNA"/>
</dbReference>
<dbReference type="OrthoDB" id="435943at2"/>
<organism evidence="2 3">
    <name type="scientific">[Phormidium ambiguum] IAM M-71</name>
    <dbReference type="NCBI Taxonomy" id="454136"/>
    <lineage>
        <taxon>Bacteria</taxon>
        <taxon>Bacillati</taxon>
        <taxon>Cyanobacteriota</taxon>
        <taxon>Cyanophyceae</taxon>
        <taxon>Oscillatoriophycideae</taxon>
        <taxon>Aerosakkonematales</taxon>
        <taxon>Aerosakkonemataceae</taxon>
        <taxon>Floridanema</taxon>
    </lineage>
</organism>
<dbReference type="InterPro" id="IPR016024">
    <property type="entry name" value="ARM-type_fold"/>
</dbReference>
<comment type="caution">
    <text evidence="2">The sequence shown here is derived from an EMBL/GenBank/DDBJ whole genome shotgun (WGS) entry which is preliminary data.</text>
</comment>
<dbReference type="InterPro" id="IPR027417">
    <property type="entry name" value="P-loop_NTPase"/>
</dbReference>
<dbReference type="InterPro" id="IPR010982">
    <property type="entry name" value="Lambda_DNA-bd_dom_sf"/>
</dbReference>
<dbReference type="PROSITE" id="PS50943">
    <property type="entry name" value="HTH_CROC1"/>
    <property type="match status" value="1"/>
</dbReference>
<dbReference type="Proteomes" id="UP000185860">
    <property type="component" value="Unassembled WGS sequence"/>
</dbReference>
<dbReference type="GO" id="GO:0003677">
    <property type="term" value="F:DNA binding"/>
    <property type="evidence" value="ECO:0007669"/>
    <property type="project" value="InterPro"/>
</dbReference>
<reference evidence="2 3" key="1">
    <citation type="submission" date="2016-11" db="EMBL/GenBank/DDBJ databases">
        <title>Draft Genome Sequences of Nine Cyanobacterial Strains from Diverse Habitats.</title>
        <authorList>
            <person name="Zhu T."/>
            <person name="Hou S."/>
            <person name="Lu X."/>
            <person name="Hess W.R."/>
        </authorList>
    </citation>
    <scope>NUCLEOTIDE SEQUENCE [LARGE SCALE GENOMIC DNA]</scope>
    <source>
        <strain evidence="2 3">IAM M-71</strain>
    </source>
</reference>
<accession>A0A1U7IB33</accession>
<sequence length="1196" mass="135529">MSRRSLKASTTGIAKAKKALERKNLTQQAICNELGIASWATVNKFFNGKGINRGNFQEICQALDLDWQEIIAKEDNEPDTDSPDINQDIADLQKAITHNSRLTRSALDPYILPLIRRETTLEKRLKQIRIGVIESKRRIVPILGAAGYGKSTILGLIYDQLSQELSELNTGWIALARCDDFIDNVENFPVELGEKVSGKRESIVEIAQQLTKQYQRGVLLIDTLDIILTKPLVPVLRRLFSQLLETETTIVFTCRDTDYSNFFEPYHESFAGFRESVQDGCKIPPFDETEVKQAAREFFRITQENSTPESQNAFADKIIALSADSVSLQEITRNPLLLALLCDLFAESENVPEDLTVSQLYERYWNWKIIKVRQNTQSQYLGLAKESLCLKLAETLYQNSQERLRDFVYESSIFQNETEYSAYKALKSDGVFKDLGGNRISFFHQTFLEYAIARWLNSTESGELAKLAIKNEVLTVNSINSRYYLWSIFRQLLTLVVLSEFYQLAEELDKNQLLPFRSLAFAAVSRRELESSSILPSLLAIALTKDYAFQETLLSAANSAPRRHSNPVWQVVITLLTHVGKELINRATEIAAELLSRLDSPKNKQFEQALIAIQNRPPTSATNYTEELHHVWGKFITHYYNQTLKSRTDLLETDILLILQNYYFYFGSNVRGLVIELYLNSNISENIKQEFFTLILTQPPSESFKEKKPATELLFSLLPNWISSGTCPLGNSFWATLHAPLDKRWMEVTADAVGRVAALNPDLLATIIEHLFIHTNQEVIPEFYRSNFMALTAAIYYSGSNSVISWLLKIPGEQISKNRISTLVLVFRALAEVNELNQVINADLQIALVQWVTPLINQSPIEIIQAIDALAIKSPPIQPLFGKLLAEFLPVAPPKIVGGILRKLKFVPDELQIYLEANAQSKEVRSALLRLYYNRATQGYSPALSLLTQLCLDDSRDLALEASGLLLNLVEQKKLIPESELLPILAHSPVTGVRQNALKVFIEIINSGKISDSEILQVFQICSQDTAPEVVHQLYKLVETSIWNPALGQRKIDLPLAQAIFTLTQRVIEQNDRSMIDTITKSAFIAFNQMTLLEQEELMPEITACSRTLLKVTDINRKVDKLVITGLLSKLAKFNEELLTEIVQEDLLQMPIANQGAVLFAIFHDQGKYCNLVEEILLDNRFCDEIKSRIIRERGA</sequence>
<dbReference type="RefSeq" id="WP_073595700.1">
    <property type="nucleotide sequence ID" value="NZ_MRCE01000026.1"/>
</dbReference>
<evidence type="ECO:0000313" key="2">
    <source>
        <dbReference type="EMBL" id="OKH33841.1"/>
    </source>
</evidence>
<dbReference type="STRING" id="454136.NIES2119_22320"/>
<feature type="domain" description="HTH cro/C1-type" evidence="1">
    <location>
        <begin position="17"/>
        <end position="70"/>
    </location>
</feature>
<dbReference type="SUPFAM" id="SSF52540">
    <property type="entry name" value="P-loop containing nucleoside triphosphate hydrolases"/>
    <property type="match status" value="1"/>
</dbReference>
<dbReference type="InterPro" id="IPR001387">
    <property type="entry name" value="Cro/C1-type_HTH"/>
</dbReference>
<name>A0A1U7IB33_9CYAN</name>
<dbReference type="Gene3D" id="1.10.260.40">
    <property type="entry name" value="lambda repressor-like DNA-binding domains"/>
    <property type="match status" value="1"/>
</dbReference>
<gene>
    <name evidence="2" type="ORF">NIES2119_22320</name>
</gene>